<dbReference type="PANTHER" id="PTHR30143">
    <property type="entry name" value="ACID HYDRATASE"/>
    <property type="match status" value="1"/>
</dbReference>
<reference evidence="3 4" key="1">
    <citation type="submission" date="2014-10" db="EMBL/GenBank/DDBJ databases">
        <title>Draft genome sequence of Novosphingobium subterraneum DSM 12447.</title>
        <authorList>
            <person name="Gan H.M."/>
            <person name="Gan H.Y."/>
            <person name="Savka M.A."/>
        </authorList>
    </citation>
    <scope>NUCLEOTIDE SEQUENCE [LARGE SCALE GENOMIC DNA]</scope>
    <source>
        <strain evidence="3 4">DSM 12447</strain>
    </source>
</reference>
<dbReference type="AlphaFoldDB" id="A0A0B9A3A7"/>
<keyword evidence="1 3" id="KW-0456">Lyase</keyword>
<comment type="caution">
    <text evidence="3">The sequence shown here is derived from an EMBL/GenBank/DDBJ whole genome shotgun (WGS) entry which is preliminary data.</text>
</comment>
<dbReference type="InterPro" id="IPR050772">
    <property type="entry name" value="Hydratase-Decarb/MhpD_sf"/>
</dbReference>
<dbReference type="InterPro" id="IPR036663">
    <property type="entry name" value="Fumarylacetoacetase_C_sf"/>
</dbReference>
<dbReference type="Pfam" id="PF01557">
    <property type="entry name" value="FAA_hydrolase"/>
    <property type="match status" value="1"/>
</dbReference>
<dbReference type="PATRIC" id="fig|48936.3.peg.3676"/>
<evidence type="ECO:0000313" key="4">
    <source>
        <dbReference type="Proteomes" id="UP000031338"/>
    </source>
</evidence>
<protein>
    <submittedName>
        <fullName evidence="3">4-oxalocrotonate decarboxylase</fullName>
        <ecNumber evidence="3">4.1.1.77</ecNumber>
    </submittedName>
</protein>
<dbReference type="EMBL" id="JRVC01000021">
    <property type="protein sequence ID" value="KHS43825.1"/>
    <property type="molecule type" value="Genomic_DNA"/>
</dbReference>
<keyword evidence="4" id="KW-1185">Reference proteome</keyword>
<dbReference type="STRING" id="48936.NJ75_03644"/>
<gene>
    <name evidence="3" type="ORF">NJ75_03644</name>
</gene>
<dbReference type="SUPFAM" id="SSF56529">
    <property type="entry name" value="FAH"/>
    <property type="match status" value="1"/>
</dbReference>
<dbReference type="PANTHER" id="PTHR30143:SF0">
    <property type="entry name" value="2-KETO-4-PENTENOATE HYDRATASE"/>
    <property type="match status" value="1"/>
</dbReference>
<dbReference type="GO" id="GO:0047437">
    <property type="term" value="F:4-oxalocrotonate decarboxylase activity"/>
    <property type="evidence" value="ECO:0007669"/>
    <property type="project" value="UniProtKB-EC"/>
</dbReference>
<proteinExistence type="predicted"/>
<dbReference type="GO" id="GO:0008684">
    <property type="term" value="F:2-oxopent-4-enoate hydratase activity"/>
    <property type="evidence" value="ECO:0007669"/>
    <property type="project" value="TreeGrafter"/>
</dbReference>
<evidence type="ECO:0000259" key="2">
    <source>
        <dbReference type="Pfam" id="PF01557"/>
    </source>
</evidence>
<dbReference type="Gene3D" id="3.90.850.10">
    <property type="entry name" value="Fumarylacetoacetase-like, C-terminal domain"/>
    <property type="match status" value="1"/>
</dbReference>
<organism evidence="3 4">
    <name type="scientific">Novosphingobium subterraneum</name>
    <dbReference type="NCBI Taxonomy" id="48936"/>
    <lineage>
        <taxon>Bacteria</taxon>
        <taxon>Pseudomonadati</taxon>
        <taxon>Pseudomonadota</taxon>
        <taxon>Alphaproteobacteria</taxon>
        <taxon>Sphingomonadales</taxon>
        <taxon>Sphingomonadaceae</taxon>
        <taxon>Novosphingobium</taxon>
    </lineage>
</organism>
<sequence length="256" mass="27194">MDRLVNYAEKLDTAARESTATPQITPVDTAFTVAEAYQVQKLSVDRRLARGERRIGVKMGLTSRAKMLQVGVEEVAWGRLTDAMLVEEGSALSRARYVHPRVEPEVAFLMKAPLAGKVTAAAALAAVEAIAPAMEIIDSRYENFKFALEDVIADNTSSSGLVIGSWHDPRIDFSNLGVILEIDGEVVQVGSTAAILGHPIRSLVAAARLVAEAGEQINAGDIVMAGGITAAPNLAPGQTVRTTVQDLGAVMFQVEA</sequence>
<accession>A0A0B9A3A7</accession>
<dbReference type="RefSeq" id="WP_039336978.1">
    <property type="nucleotide sequence ID" value="NZ_JRVC01000021.1"/>
</dbReference>
<evidence type="ECO:0000256" key="1">
    <source>
        <dbReference type="ARBA" id="ARBA00023239"/>
    </source>
</evidence>
<name>A0A0B9A3A7_9SPHN</name>
<dbReference type="GO" id="GO:0005737">
    <property type="term" value="C:cytoplasm"/>
    <property type="evidence" value="ECO:0007669"/>
    <property type="project" value="TreeGrafter"/>
</dbReference>
<dbReference type="Proteomes" id="UP000031338">
    <property type="component" value="Unassembled WGS sequence"/>
</dbReference>
<dbReference type="EC" id="4.1.1.77" evidence="3"/>
<evidence type="ECO:0000313" key="3">
    <source>
        <dbReference type="EMBL" id="KHS43825.1"/>
    </source>
</evidence>
<dbReference type="InterPro" id="IPR011234">
    <property type="entry name" value="Fumarylacetoacetase-like_C"/>
</dbReference>
<feature type="domain" description="Fumarylacetoacetase-like C-terminal" evidence="2">
    <location>
        <begin position="84"/>
        <end position="254"/>
    </location>
</feature>